<organism evidence="1">
    <name type="scientific">bioreactor metagenome</name>
    <dbReference type="NCBI Taxonomy" id="1076179"/>
    <lineage>
        <taxon>unclassified sequences</taxon>
        <taxon>metagenomes</taxon>
        <taxon>ecological metagenomes</taxon>
    </lineage>
</organism>
<proteinExistence type="predicted"/>
<evidence type="ECO:0000313" key="1">
    <source>
        <dbReference type="EMBL" id="MPM73019.1"/>
    </source>
</evidence>
<gene>
    <name evidence="1" type="ORF">SDC9_119995</name>
</gene>
<protein>
    <recommendedName>
        <fullName evidence="2">Class I SAM-dependent DNA methyltransferase</fullName>
    </recommendedName>
</protein>
<dbReference type="EMBL" id="VSSQ01025103">
    <property type="protein sequence ID" value="MPM73019.1"/>
    <property type="molecule type" value="Genomic_DNA"/>
</dbReference>
<reference evidence="1" key="1">
    <citation type="submission" date="2019-08" db="EMBL/GenBank/DDBJ databases">
        <authorList>
            <person name="Kucharzyk K."/>
            <person name="Murdoch R.W."/>
            <person name="Higgins S."/>
            <person name="Loffler F."/>
        </authorList>
    </citation>
    <scope>NUCLEOTIDE SEQUENCE</scope>
</reference>
<comment type="caution">
    <text evidence="1">The sequence shown here is derived from an EMBL/GenBank/DDBJ whole genome shotgun (WGS) entry which is preliminary data.</text>
</comment>
<name>A0A645C5U9_9ZZZZ</name>
<evidence type="ECO:0008006" key="2">
    <source>
        <dbReference type="Google" id="ProtNLM"/>
    </source>
</evidence>
<accession>A0A645C5U9</accession>
<sequence length="188" mass="22287">MDGDWFSDDIVSRFRKFLRVAFGEEKYEENLRFVEKALGKDLRQYFLKDFYNDHVKRYKKRPIYWMFSSPDGSFNVLIYMHRYRPDTASIVLSEYLREYQNKLSGYMKNLLLKEANPDLSKGEKVKALKELDKLRKTQDALSIYERDILFPLANQRLEIDLDDGVKVNYPKFGAALKKIAGLEAKDEE</sequence>
<dbReference type="AlphaFoldDB" id="A0A645C5U9"/>